<dbReference type="EMBL" id="MH064505">
    <property type="protein sequence ID" value="QCW58478.1"/>
    <property type="molecule type" value="Genomic_DNA"/>
</dbReference>
<organism evidence="2">
    <name type="scientific">Cololejeunea lanciloba</name>
    <dbReference type="NCBI Taxonomy" id="1186967"/>
    <lineage>
        <taxon>Eukaryota</taxon>
        <taxon>Viridiplantae</taxon>
        <taxon>Streptophyta</taxon>
        <taxon>Embryophyta</taxon>
        <taxon>Marchantiophyta</taxon>
        <taxon>Jungermanniopsida</taxon>
        <taxon>Jungermanniidae</taxon>
        <taxon>Porellales</taxon>
        <taxon>Jubulineae</taxon>
        <taxon>Lejeuneaceae</taxon>
        <taxon>Lejeuneoideae</taxon>
        <taxon>Lejeuneeae</taxon>
        <taxon>Cololejeuneinae</taxon>
        <taxon>Cololejeunea</taxon>
    </lineage>
</organism>
<dbReference type="GeneID" id="40872804"/>
<evidence type="ECO:0000256" key="1">
    <source>
        <dbReference type="RuleBase" id="RU364085"/>
    </source>
</evidence>
<evidence type="ECO:0000313" key="2">
    <source>
        <dbReference type="EMBL" id="QCW58478.1"/>
    </source>
</evidence>
<gene>
    <name evidence="2" type="primary">ycf1</name>
    <name evidence="1" type="synonym">TIC214</name>
</gene>
<feature type="transmembrane region" description="Helical" evidence="1">
    <location>
        <begin position="86"/>
        <end position="106"/>
    </location>
</feature>
<dbReference type="Pfam" id="PF05758">
    <property type="entry name" value="Ycf1"/>
    <property type="match status" value="2"/>
</dbReference>
<sequence length="1055" mass="125490">MITSSPLFFSILWIPILSSINFSSTFVLFGLYYGFLTTLPINPSQLLSMRAFLLEGNFSGTAAISGLVIGQLIIFLSIYYSPIYVILLKPHIVSLIGLSYIFFYWYRIKDLLNYQSLKPITSFRNIQVYKLFFDSLIFQLLNPILLPSPVLARSLNLFLFRHSTNILFVISTILGWFSGQYFFITLSKLLLSRIESDSPIVYILVKRIIHRTFSIIILSFSLLHLGRIPVPFITKKIIDHLQFNSIKNDNSIFSQKSWPSIFFDYGRWKRPFRYIENSRFSNKSFIKRRVSQYFFNSCLSDGQPRLSFTHLPSVAVFGKSFSKFFSYLEIPFSPEFFQEWVDNKTEKRKIIYTKIQNKAQILDNGYDITEVIEKKTGLSNFKGENFSKFYDPLLVGQCNEEMIISKSNWFFTERFDKSKRTQKSQFFIGKNNKLKYWISNQWKNLDYKNFILPWEPLTRDARRILSLLVSKSEKVKIDPHQTQTIFFDIDPKKDLNQKSSGNLPIGNIRKKGTRKFNINWELILNLSPRQKNLYFNYLEIDEWNTAKNYWKNLFVGDKNRVKIIPFLVTKILGNDKKLLFREMEKEIPRWTSDLKNDKFDVIAIGVTDIRQRKVKNLGYLIKGKDKRRKIIRRFSQQSDFRRKLVKGSMRARRRKTLVWNIFQLKVNSPFFLRIAEKSTFSRTYSPIQNLYQSTEPSVRNTSQKRNFFSKEKISPFQKTKADRLAIANRWDFPLAQWGRSWLLIIQSHFRKYFVLPLLILLKNINRFLLFQKTEWTEDWYEWNKEVHIRCTYDGTEVSKEELPEQWLRDGLQIKIIYPFHLKPWHKPKPNSTIFEKKKFHYCYLTAWGFLTDLPFGNIKKQPSFWKPINKELRKKWRINIFIELLEQMKKFLTKIYNIGLKFSTGQVQVDTKVNSYRLNSGKEKYTGIKDNKHNLSKFVTQSNANIVLKIPTNSVEDKAIYIKDLEELLTKKNLKKGRVDANDTNYSFYKKRKKNLNLLKQLIQVKQLIVRTYRKIIGLMKKFISIINLYTYRIQIKFRINLNTMKKQILNHFTN</sequence>
<dbReference type="GO" id="GO:0009706">
    <property type="term" value="C:chloroplast inner membrane"/>
    <property type="evidence" value="ECO:0007669"/>
    <property type="project" value="UniProtKB-SubCell"/>
</dbReference>
<keyword evidence="1 2" id="KW-0934">Plastid</keyword>
<comment type="function">
    <text evidence="1">Involved in protein precursor import into chloroplasts. May be part of an intermediate translocation complex acting as a protein-conducting channel at the inner envelope.</text>
</comment>
<geneLocation type="chloroplast" evidence="2"/>
<keyword evidence="1" id="KW-1001">Plastid inner membrane</keyword>
<proteinExistence type="inferred from homology"/>
<keyword evidence="1" id="KW-0813">Transport</keyword>
<dbReference type="RefSeq" id="YP_009667703.1">
    <property type="nucleotide sequence ID" value="NC_043778.1"/>
</dbReference>
<accession>A0A4Y5P5D3</accession>
<comment type="subunit">
    <text evidence="1">Part of the Tic complex.</text>
</comment>
<keyword evidence="1" id="KW-0812">Transmembrane</keyword>
<reference evidence="2" key="1">
    <citation type="submission" date="2018-03" db="EMBL/GenBank/DDBJ databases">
        <title>Exploring the plastid DNA sequence disparity of liverworts.</title>
        <authorList>
            <person name="Yu Y."/>
            <person name="Liu H."/>
            <person name="Yang J."/>
            <person name="Ma W."/>
            <person name="Pressel S."/>
            <person name="Wu Y."/>
            <person name="Schneider H."/>
        </authorList>
    </citation>
    <scope>NUCLEOTIDE SEQUENCE</scope>
</reference>
<keyword evidence="1 2" id="KW-0150">Chloroplast</keyword>
<comment type="subcellular location">
    <subcellularLocation>
        <location evidence="1">Plastid</location>
        <location evidence="1">Chloroplast inner membrane</location>
    </subcellularLocation>
</comment>
<feature type="transmembrane region" description="Helical" evidence="1">
    <location>
        <begin position="57"/>
        <end position="80"/>
    </location>
</feature>
<feature type="transmembrane region" description="Helical" evidence="1">
    <location>
        <begin position="12"/>
        <end position="36"/>
    </location>
</feature>
<feature type="transmembrane region" description="Helical" evidence="1">
    <location>
        <begin position="166"/>
        <end position="187"/>
    </location>
</feature>
<keyword evidence="1" id="KW-0653">Protein transport</keyword>
<keyword evidence="1" id="KW-0472">Membrane</keyword>
<dbReference type="PANTHER" id="PTHR33163">
    <property type="entry name" value="PROTEIN TIC 214-RELATED"/>
    <property type="match status" value="1"/>
</dbReference>
<name>A0A4Y5P5D3_9MARC</name>
<dbReference type="InterPro" id="IPR008896">
    <property type="entry name" value="TIC214"/>
</dbReference>
<dbReference type="PANTHER" id="PTHR33163:SF40">
    <property type="entry name" value="PROTEIN TIC 214"/>
    <property type="match status" value="1"/>
</dbReference>
<protein>
    <recommendedName>
        <fullName evidence="1">Protein TIC 214</fullName>
    </recommendedName>
    <alternativeName>
        <fullName evidence="1">Translocon at the inner envelope membrane of chloroplasts 214</fullName>
    </alternativeName>
</protein>
<comment type="similarity">
    <text evidence="1">Belongs to the TIC214 family.</text>
</comment>
<dbReference type="GO" id="GO:0015031">
    <property type="term" value="P:protein transport"/>
    <property type="evidence" value="ECO:0007669"/>
    <property type="project" value="UniProtKB-KW"/>
</dbReference>
<keyword evidence="1" id="KW-1133">Transmembrane helix</keyword>
<dbReference type="AlphaFoldDB" id="A0A4Y5P5D3"/>